<evidence type="ECO:0000256" key="2">
    <source>
        <dbReference type="ARBA" id="ARBA00022679"/>
    </source>
</evidence>
<gene>
    <name evidence="6" type="ORF">NE535_09530</name>
</gene>
<dbReference type="Pfam" id="PF13673">
    <property type="entry name" value="Acetyltransf_10"/>
    <property type="match status" value="1"/>
</dbReference>
<dbReference type="EMBL" id="JAMTCD010000010">
    <property type="protein sequence ID" value="MCT7942029.1"/>
    <property type="molecule type" value="Genomic_DNA"/>
</dbReference>
<keyword evidence="2" id="KW-0808">Transferase</keyword>
<dbReference type="PANTHER" id="PTHR43877:SF1">
    <property type="entry name" value="ACETYLTRANSFERASE"/>
    <property type="match status" value="1"/>
</dbReference>
<evidence type="ECO:0000259" key="5">
    <source>
        <dbReference type="PROSITE" id="PS51186"/>
    </source>
</evidence>
<evidence type="ECO:0000256" key="3">
    <source>
        <dbReference type="ARBA" id="ARBA00023315"/>
    </source>
</evidence>
<dbReference type="PANTHER" id="PTHR43877">
    <property type="entry name" value="AMINOALKYLPHOSPHONATE N-ACETYLTRANSFERASE-RELATED-RELATED"/>
    <property type="match status" value="1"/>
</dbReference>
<proteinExistence type="inferred from homology"/>
<sequence length="150" mass="17285">MIWRTLKFDQLTRDELYEILKLRVDVFVVEQNCPYPELDEKDRHPQAMHMLAQDRDGHLVAYCRVLPPGVSYPQASIGRVVVASSHRGQGLAEPLMQQALKKALANWPQAGVQIGAQEHLQKFYQRLGFINHSKVYLEDGIPHIDMMYQC</sequence>
<feature type="domain" description="N-acetyltransferase" evidence="5">
    <location>
        <begin position="6"/>
        <end position="150"/>
    </location>
</feature>
<dbReference type="Proteomes" id="UP001155546">
    <property type="component" value="Unassembled WGS sequence"/>
</dbReference>
<dbReference type="RefSeq" id="WP_261298413.1">
    <property type="nucleotide sequence ID" value="NZ_JAMTCD010000010.1"/>
</dbReference>
<dbReference type="InterPro" id="IPR016181">
    <property type="entry name" value="Acyl_CoA_acyltransferase"/>
</dbReference>
<keyword evidence="7" id="KW-1185">Reference proteome</keyword>
<keyword evidence="3" id="KW-0012">Acyltransferase</keyword>
<dbReference type="CDD" id="cd04301">
    <property type="entry name" value="NAT_SF"/>
    <property type="match status" value="1"/>
</dbReference>
<accession>A0A9X2WMQ8</accession>
<dbReference type="SUPFAM" id="SSF55729">
    <property type="entry name" value="Acyl-CoA N-acyltransferases (Nat)"/>
    <property type="match status" value="1"/>
</dbReference>
<evidence type="ECO:0000313" key="7">
    <source>
        <dbReference type="Proteomes" id="UP001155546"/>
    </source>
</evidence>
<protein>
    <recommendedName>
        <fullName evidence="4">Protein ElaA</fullName>
    </recommendedName>
</protein>
<evidence type="ECO:0000256" key="1">
    <source>
        <dbReference type="ARBA" id="ARBA00009623"/>
    </source>
</evidence>
<name>A0A9X2WMQ8_9GAMM</name>
<dbReference type="PROSITE" id="PS51186">
    <property type="entry name" value="GNAT"/>
    <property type="match status" value="1"/>
</dbReference>
<dbReference type="GO" id="GO:0016747">
    <property type="term" value="F:acyltransferase activity, transferring groups other than amino-acyl groups"/>
    <property type="evidence" value="ECO:0007669"/>
    <property type="project" value="InterPro"/>
</dbReference>
<dbReference type="FunFam" id="3.40.630.30:FF:000035">
    <property type="entry name" value="GNAT family N-acetyltransferase"/>
    <property type="match status" value="1"/>
</dbReference>
<dbReference type="AlphaFoldDB" id="A0A9X2WMQ8"/>
<evidence type="ECO:0000256" key="4">
    <source>
        <dbReference type="ARBA" id="ARBA00072224"/>
    </source>
</evidence>
<organism evidence="6 7">
    <name type="scientific">Shewanella holmiensis</name>
    <dbReference type="NCBI Taxonomy" id="2952222"/>
    <lineage>
        <taxon>Bacteria</taxon>
        <taxon>Pseudomonadati</taxon>
        <taxon>Pseudomonadota</taxon>
        <taxon>Gammaproteobacteria</taxon>
        <taxon>Alteromonadales</taxon>
        <taxon>Shewanellaceae</taxon>
        <taxon>Shewanella</taxon>
    </lineage>
</organism>
<dbReference type="InterPro" id="IPR050832">
    <property type="entry name" value="Bact_Acetyltransf"/>
</dbReference>
<reference evidence="6" key="1">
    <citation type="journal article" date="2023" name="Int. J. Syst. Evol. Microbiol.">
        <title>&lt;i&gt;Shewanella septentrionalis&lt;/i&gt; sp. nov. and &lt;i&gt;Shewanella holmiensis&lt;/i&gt; sp. nov., isolated from Baltic Sea water and sediments.</title>
        <authorList>
            <person name="Martin-Rodriguez A.J."/>
            <person name="Thorell K."/>
            <person name="Joffre E."/>
            <person name="Jensie-Markopoulos S."/>
            <person name="Moore E.R.B."/>
            <person name="Sjoling A."/>
        </authorList>
    </citation>
    <scope>NUCLEOTIDE SEQUENCE</scope>
    <source>
        <strain evidence="6">SP1S2-7</strain>
    </source>
</reference>
<comment type="similarity">
    <text evidence="1">Belongs to the UPF0039 (ElaA) family.</text>
</comment>
<evidence type="ECO:0000313" key="6">
    <source>
        <dbReference type="EMBL" id="MCT7942029.1"/>
    </source>
</evidence>
<dbReference type="InterPro" id="IPR000182">
    <property type="entry name" value="GNAT_dom"/>
</dbReference>
<comment type="caution">
    <text evidence="6">The sequence shown here is derived from an EMBL/GenBank/DDBJ whole genome shotgun (WGS) entry which is preliminary data.</text>
</comment>
<dbReference type="Gene3D" id="3.40.630.30">
    <property type="match status" value="1"/>
</dbReference>